<dbReference type="InterPro" id="IPR011706">
    <property type="entry name" value="Cu-oxidase_C"/>
</dbReference>
<keyword evidence="3" id="KW-1185">Reference proteome</keyword>
<dbReference type="InterPro" id="IPR008972">
    <property type="entry name" value="Cupredoxin"/>
</dbReference>
<dbReference type="Gene3D" id="2.60.40.420">
    <property type="entry name" value="Cupredoxins - blue copper proteins"/>
    <property type="match status" value="1"/>
</dbReference>
<dbReference type="EMBL" id="KV878914">
    <property type="protein sequence ID" value="OJJ79831.1"/>
    <property type="molecule type" value="Genomic_DNA"/>
</dbReference>
<evidence type="ECO:0000313" key="3">
    <source>
        <dbReference type="Proteomes" id="UP000184300"/>
    </source>
</evidence>
<dbReference type="RefSeq" id="XP_022396529.1">
    <property type="nucleotide sequence ID" value="XM_022550492.1"/>
</dbReference>
<dbReference type="Pfam" id="PF07731">
    <property type="entry name" value="Cu-oxidase_2"/>
    <property type="match status" value="1"/>
</dbReference>
<sequence length="64" mass="7207">MHLHGHDFLILGSRYGDFNSNLITQSPLVNTPRRDIAMLSASCYLAIVFRTDSPGVCFLKYSFV</sequence>
<dbReference type="AlphaFoldDB" id="A0A1L9V7D4"/>
<gene>
    <name evidence="2" type="ORF">ASPGLDRAFT_907385</name>
</gene>
<organism evidence="2 3">
    <name type="scientific">Aspergillus glaucus CBS 516.65</name>
    <dbReference type="NCBI Taxonomy" id="1160497"/>
    <lineage>
        <taxon>Eukaryota</taxon>
        <taxon>Fungi</taxon>
        <taxon>Dikarya</taxon>
        <taxon>Ascomycota</taxon>
        <taxon>Pezizomycotina</taxon>
        <taxon>Eurotiomycetes</taxon>
        <taxon>Eurotiomycetidae</taxon>
        <taxon>Eurotiales</taxon>
        <taxon>Aspergillaceae</taxon>
        <taxon>Aspergillus</taxon>
        <taxon>Aspergillus subgen. Aspergillus</taxon>
    </lineage>
</organism>
<dbReference type="GO" id="GO:0005507">
    <property type="term" value="F:copper ion binding"/>
    <property type="evidence" value="ECO:0007669"/>
    <property type="project" value="InterPro"/>
</dbReference>
<protein>
    <recommendedName>
        <fullName evidence="1">Plastocyanin-like domain-containing protein</fullName>
    </recommendedName>
</protein>
<name>A0A1L9V7D4_ASPGL</name>
<dbReference type="GO" id="GO:0016491">
    <property type="term" value="F:oxidoreductase activity"/>
    <property type="evidence" value="ECO:0007669"/>
    <property type="project" value="InterPro"/>
</dbReference>
<dbReference type="VEuPathDB" id="FungiDB:ASPGLDRAFT_907385"/>
<dbReference type="GeneID" id="34466752"/>
<accession>A0A1L9V7D4</accession>
<feature type="domain" description="Plastocyanin-like" evidence="1">
    <location>
        <begin position="1"/>
        <end position="59"/>
    </location>
</feature>
<proteinExistence type="predicted"/>
<reference evidence="3" key="1">
    <citation type="journal article" date="2017" name="Genome Biol.">
        <title>Comparative genomics reveals high biological diversity and specific adaptations in the industrially and medically important fungal genus Aspergillus.</title>
        <authorList>
            <person name="de Vries R.P."/>
            <person name="Riley R."/>
            <person name="Wiebenga A."/>
            <person name="Aguilar-Osorio G."/>
            <person name="Amillis S."/>
            <person name="Uchima C.A."/>
            <person name="Anderluh G."/>
            <person name="Asadollahi M."/>
            <person name="Askin M."/>
            <person name="Barry K."/>
            <person name="Battaglia E."/>
            <person name="Bayram O."/>
            <person name="Benocci T."/>
            <person name="Braus-Stromeyer S.A."/>
            <person name="Caldana C."/>
            <person name="Canovas D."/>
            <person name="Cerqueira G.C."/>
            <person name="Chen F."/>
            <person name="Chen W."/>
            <person name="Choi C."/>
            <person name="Clum A."/>
            <person name="Dos Santos R.A."/>
            <person name="Damasio A.R."/>
            <person name="Diallinas G."/>
            <person name="Emri T."/>
            <person name="Fekete E."/>
            <person name="Flipphi M."/>
            <person name="Freyberg S."/>
            <person name="Gallo A."/>
            <person name="Gournas C."/>
            <person name="Habgood R."/>
            <person name="Hainaut M."/>
            <person name="Harispe M.L."/>
            <person name="Henrissat B."/>
            <person name="Hilden K.S."/>
            <person name="Hope R."/>
            <person name="Hossain A."/>
            <person name="Karabika E."/>
            <person name="Karaffa L."/>
            <person name="Karanyi Z."/>
            <person name="Krasevec N."/>
            <person name="Kuo A."/>
            <person name="Kusch H."/>
            <person name="LaButti K."/>
            <person name="Lagendijk E.L."/>
            <person name="Lapidus A."/>
            <person name="Levasseur A."/>
            <person name="Lindquist E."/>
            <person name="Lipzen A."/>
            <person name="Logrieco A.F."/>
            <person name="MacCabe A."/>
            <person name="Maekelae M.R."/>
            <person name="Malavazi I."/>
            <person name="Melin P."/>
            <person name="Meyer V."/>
            <person name="Mielnichuk N."/>
            <person name="Miskei M."/>
            <person name="Molnar A.P."/>
            <person name="Mule G."/>
            <person name="Ngan C.Y."/>
            <person name="Orejas M."/>
            <person name="Orosz E."/>
            <person name="Ouedraogo J.P."/>
            <person name="Overkamp K.M."/>
            <person name="Park H.-S."/>
            <person name="Perrone G."/>
            <person name="Piumi F."/>
            <person name="Punt P.J."/>
            <person name="Ram A.F."/>
            <person name="Ramon A."/>
            <person name="Rauscher S."/>
            <person name="Record E."/>
            <person name="Riano-Pachon D.M."/>
            <person name="Robert V."/>
            <person name="Roehrig J."/>
            <person name="Ruller R."/>
            <person name="Salamov A."/>
            <person name="Salih N.S."/>
            <person name="Samson R.A."/>
            <person name="Sandor E."/>
            <person name="Sanguinetti M."/>
            <person name="Schuetze T."/>
            <person name="Sepcic K."/>
            <person name="Shelest E."/>
            <person name="Sherlock G."/>
            <person name="Sophianopoulou V."/>
            <person name="Squina F.M."/>
            <person name="Sun H."/>
            <person name="Susca A."/>
            <person name="Todd R.B."/>
            <person name="Tsang A."/>
            <person name="Unkles S.E."/>
            <person name="van de Wiele N."/>
            <person name="van Rossen-Uffink D."/>
            <person name="Oliveira J.V."/>
            <person name="Vesth T.C."/>
            <person name="Visser J."/>
            <person name="Yu J.-H."/>
            <person name="Zhou M."/>
            <person name="Andersen M.R."/>
            <person name="Archer D.B."/>
            <person name="Baker S.E."/>
            <person name="Benoit I."/>
            <person name="Brakhage A.A."/>
            <person name="Braus G.H."/>
            <person name="Fischer R."/>
            <person name="Frisvad J.C."/>
            <person name="Goldman G.H."/>
            <person name="Houbraken J."/>
            <person name="Oakley B."/>
            <person name="Pocsi I."/>
            <person name="Scazzocchio C."/>
            <person name="Seiboth B."/>
            <person name="vanKuyk P.A."/>
            <person name="Wortman J."/>
            <person name="Dyer P.S."/>
            <person name="Grigoriev I.V."/>
        </authorList>
    </citation>
    <scope>NUCLEOTIDE SEQUENCE [LARGE SCALE GENOMIC DNA]</scope>
    <source>
        <strain evidence="3">CBS 516.65</strain>
    </source>
</reference>
<dbReference type="STRING" id="1160497.A0A1L9V7D4"/>
<dbReference type="SUPFAM" id="SSF49503">
    <property type="entry name" value="Cupredoxins"/>
    <property type="match status" value="1"/>
</dbReference>
<dbReference type="Proteomes" id="UP000184300">
    <property type="component" value="Unassembled WGS sequence"/>
</dbReference>
<evidence type="ECO:0000313" key="2">
    <source>
        <dbReference type="EMBL" id="OJJ79831.1"/>
    </source>
</evidence>
<dbReference type="OrthoDB" id="2121828at2759"/>
<evidence type="ECO:0000259" key="1">
    <source>
        <dbReference type="Pfam" id="PF07731"/>
    </source>
</evidence>